<keyword evidence="4" id="KW-1185">Reference proteome</keyword>
<evidence type="ECO:0000256" key="1">
    <source>
        <dbReference type="SAM" id="MobiDB-lite"/>
    </source>
</evidence>
<protein>
    <submittedName>
        <fullName evidence="3">MOSC domain protein</fullName>
    </submittedName>
</protein>
<dbReference type="EMBL" id="KZ348051">
    <property type="protein sequence ID" value="PIO66741.1"/>
    <property type="molecule type" value="Genomic_DNA"/>
</dbReference>
<evidence type="ECO:0000313" key="3">
    <source>
        <dbReference type="EMBL" id="PIO66741.1"/>
    </source>
</evidence>
<dbReference type="SUPFAM" id="SSF50800">
    <property type="entry name" value="PK beta-barrel domain-like"/>
    <property type="match status" value="1"/>
</dbReference>
<name>A0A2G9U910_TELCI</name>
<accession>A0A2G9U910</accession>
<feature type="region of interest" description="Disordered" evidence="1">
    <location>
        <begin position="201"/>
        <end position="233"/>
    </location>
</feature>
<sequence length="329" mass="37277">MLTTKDMIRVLMGEVKLRGVLTKTGLQYDRAFMIECCGTPVTQKRHQKLCRVITELNDGDMTLSLRSADDMTASVQVPLHKGDSDRSLSNDAPYLLVNEASISVLAEVVGLSVSETIDRFRPNIVVKGIPPFLEDTAKFVIIENYRFEVTKKCTRCEMICVNQDTGIKDPQLLVALRNFRQRDKMTFGIYIKQIGNEQGEIRQSSKLRRRRTRHDVMQKKREDHDLGSVKNDARKNEPPVNLVALCQLSNTHLQALLSPWETFRQTAQSRAEHSKCSGRCIIGAHDEENNGLFGAIAPLDEPRLRFELVLLDATTPTLDHPVMLMIIFN</sequence>
<dbReference type="PROSITE" id="PS51340">
    <property type="entry name" value="MOSC"/>
    <property type="match status" value="1"/>
</dbReference>
<reference evidence="3 4" key="1">
    <citation type="submission" date="2015-09" db="EMBL/GenBank/DDBJ databases">
        <title>Draft genome of the parasitic nematode Teladorsagia circumcincta isolate WARC Sus (inbred).</title>
        <authorList>
            <person name="Mitreva M."/>
        </authorList>
    </citation>
    <scope>NUCLEOTIDE SEQUENCE [LARGE SCALE GENOMIC DNA]</scope>
    <source>
        <strain evidence="3 4">S</strain>
    </source>
</reference>
<dbReference type="GO" id="GO:0030151">
    <property type="term" value="F:molybdenum ion binding"/>
    <property type="evidence" value="ECO:0007669"/>
    <property type="project" value="InterPro"/>
</dbReference>
<dbReference type="Proteomes" id="UP000230423">
    <property type="component" value="Unassembled WGS sequence"/>
</dbReference>
<dbReference type="AlphaFoldDB" id="A0A2G9U910"/>
<dbReference type="InterPro" id="IPR005302">
    <property type="entry name" value="MoCF_Sase_C"/>
</dbReference>
<organism evidence="3 4">
    <name type="scientific">Teladorsagia circumcincta</name>
    <name type="common">Brown stomach worm</name>
    <name type="synonym">Ostertagia circumcincta</name>
    <dbReference type="NCBI Taxonomy" id="45464"/>
    <lineage>
        <taxon>Eukaryota</taxon>
        <taxon>Metazoa</taxon>
        <taxon>Ecdysozoa</taxon>
        <taxon>Nematoda</taxon>
        <taxon>Chromadorea</taxon>
        <taxon>Rhabditida</taxon>
        <taxon>Rhabditina</taxon>
        <taxon>Rhabditomorpha</taxon>
        <taxon>Strongyloidea</taxon>
        <taxon>Trichostrongylidae</taxon>
        <taxon>Teladorsagia</taxon>
    </lineage>
</organism>
<feature type="domain" description="MOSC" evidence="2">
    <location>
        <begin position="47"/>
        <end position="210"/>
    </location>
</feature>
<feature type="compositionally biased region" description="Basic and acidic residues" evidence="1">
    <location>
        <begin position="214"/>
        <end position="233"/>
    </location>
</feature>
<dbReference type="Pfam" id="PF03473">
    <property type="entry name" value="MOSC"/>
    <property type="match status" value="1"/>
</dbReference>
<gene>
    <name evidence="3" type="ORF">TELCIR_11532</name>
</gene>
<proteinExistence type="predicted"/>
<dbReference type="GO" id="GO:0030170">
    <property type="term" value="F:pyridoxal phosphate binding"/>
    <property type="evidence" value="ECO:0007669"/>
    <property type="project" value="InterPro"/>
</dbReference>
<dbReference type="InterPro" id="IPR011037">
    <property type="entry name" value="Pyrv_Knase-like_insert_dom_sf"/>
</dbReference>
<evidence type="ECO:0000313" key="4">
    <source>
        <dbReference type="Proteomes" id="UP000230423"/>
    </source>
</evidence>
<evidence type="ECO:0000259" key="2">
    <source>
        <dbReference type="PROSITE" id="PS51340"/>
    </source>
</evidence>
<dbReference type="SUPFAM" id="SSF141673">
    <property type="entry name" value="MOSC N-terminal domain-like"/>
    <property type="match status" value="1"/>
</dbReference>
<dbReference type="OrthoDB" id="420046at2759"/>
<dbReference type="GO" id="GO:0003824">
    <property type="term" value="F:catalytic activity"/>
    <property type="evidence" value="ECO:0007669"/>
    <property type="project" value="InterPro"/>
</dbReference>